<keyword evidence="3" id="KW-0804">Transcription</keyword>
<proteinExistence type="inferred from homology"/>
<feature type="region of interest" description="Disordered" evidence="4">
    <location>
        <begin position="268"/>
        <end position="294"/>
    </location>
</feature>
<gene>
    <name evidence="6" type="ORF">LOD99_4965</name>
</gene>
<dbReference type="PANTHER" id="PTHR13097:SF7">
    <property type="entry name" value="GENERAL TRANSCRIPTION FACTOR IIE SUBUNIT 1"/>
    <property type="match status" value="1"/>
</dbReference>
<organism evidence="6 7">
    <name type="scientific">Oopsacas minuta</name>
    <dbReference type="NCBI Taxonomy" id="111878"/>
    <lineage>
        <taxon>Eukaryota</taxon>
        <taxon>Metazoa</taxon>
        <taxon>Porifera</taxon>
        <taxon>Hexactinellida</taxon>
        <taxon>Hexasterophora</taxon>
        <taxon>Lyssacinosida</taxon>
        <taxon>Leucopsacidae</taxon>
        <taxon>Oopsacas</taxon>
    </lineage>
</organism>
<dbReference type="AlphaFoldDB" id="A0AAV7JSL7"/>
<evidence type="ECO:0000256" key="4">
    <source>
        <dbReference type="SAM" id="MobiDB-lite"/>
    </source>
</evidence>
<comment type="similarity">
    <text evidence="1">Belongs to the TFIIE alpha subunit family.</text>
</comment>
<name>A0AAV7JSL7_9METZ</name>
<feature type="domain" description="HTH TFE/IIEalpha-type" evidence="5">
    <location>
        <begin position="14"/>
        <end position="104"/>
    </location>
</feature>
<keyword evidence="7" id="KW-1185">Reference proteome</keyword>
<dbReference type="PROSITE" id="PS51344">
    <property type="entry name" value="HTH_TFE_IIE"/>
    <property type="match status" value="1"/>
</dbReference>
<dbReference type="Proteomes" id="UP001165289">
    <property type="component" value="Unassembled WGS sequence"/>
</dbReference>
<evidence type="ECO:0000256" key="2">
    <source>
        <dbReference type="ARBA" id="ARBA00023015"/>
    </source>
</evidence>
<feature type="region of interest" description="Disordered" evidence="4">
    <location>
        <begin position="239"/>
        <end position="258"/>
    </location>
</feature>
<dbReference type="Gene3D" id="6.10.140.1250">
    <property type="match status" value="1"/>
</dbReference>
<reference evidence="6 7" key="1">
    <citation type="journal article" date="2023" name="BMC Biol.">
        <title>The compact genome of the sponge Oopsacas minuta (Hexactinellida) is lacking key metazoan core genes.</title>
        <authorList>
            <person name="Santini S."/>
            <person name="Schenkelaars Q."/>
            <person name="Jourda C."/>
            <person name="Duchesne M."/>
            <person name="Belahbib H."/>
            <person name="Rocher C."/>
            <person name="Selva M."/>
            <person name="Riesgo A."/>
            <person name="Vervoort M."/>
            <person name="Leys S.P."/>
            <person name="Kodjabachian L."/>
            <person name="Le Bivic A."/>
            <person name="Borchiellini C."/>
            <person name="Claverie J.M."/>
            <person name="Renard E."/>
        </authorList>
    </citation>
    <scope>NUCLEOTIDE SEQUENCE [LARGE SCALE GENOMIC DNA]</scope>
    <source>
        <strain evidence="6">SPO-2</strain>
    </source>
</reference>
<dbReference type="EMBL" id="JAKMXF010000302">
    <property type="protein sequence ID" value="KAI6651717.1"/>
    <property type="molecule type" value="Genomic_DNA"/>
</dbReference>
<sequence>MCAQVSEEELKPLLKKFVQLVAHTFYPPKEFLFIDLLVKNTILSEEDLAKKLHSEARQLRSVKNQFERDKLIREKIISIPKPEGRPQKISYYYIDYQMFVNVVRYRLFKMGDKLELEERGSERTNYLCTKQYCFPNYTDLDMDKLLNSEGNLVCERCGSLVEEEEKKTQSSTINSIAKLNLQLKPIYDLLKQFKDSTVPNDMVEPSLTQDYMIATDSKNHMSNSTLIATNSDSMCIGETKHHKKANIPSGHPGSGRDEANATEALARGENIHDDYPMSSFKTSPRSSDAAYSDDNSNLGMIVRGTWYQLEQLKDLVTRMSDREKKEYSELCRQAYEDYYD</sequence>
<dbReference type="InterPro" id="IPR002853">
    <property type="entry name" value="TFIIE_asu"/>
</dbReference>
<evidence type="ECO:0000256" key="1">
    <source>
        <dbReference type="ARBA" id="ARBA00008947"/>
    </source>
</evidence>
<dbReference type="InterPro" id="IPR017919">
    <property type="entry name" value="TFIIE/TFIIEa_HTH"/>
</dbReference>
<dbReference type="Gene3D" id="3.30.40.10">
    <property type="entry name" value="Zinc/RING finger domain, C3HC4 (zinc finger)"/>
    <property type="match status" value="1"/>
</dbReference>
<dbReference type="SUPFAM" id="SSF57783">
    <property type="entry name" value="Zinc beta-ribbon"/>
    <property type="match status" value="1"/>
</dbReference>
<dbReference type="InterPro" id="IPR039997">
    <property type="entry name" value="TFE"/>
</dbReference>
<dbReference type="Pfam" id="PF11521">
    <property type="entry name" value="TFIIE-A_C"/>
    <property type="match status" value="1"/>
</dbReference>
<dbReference type="InterPro" id="IPR021600">
    <property type="entry name" value="TFIIE_asu_C"/>
</dbReference>
<evidence type="ECO:0000256" key="3">
    <source>
        <dbReference type="ARBA" id="ARBA00023163"/>
    </source>
</evidence>
<dbReference type="InterPro" id="IPR024550">
    <property type="entry name" value="TFIIEa/SarR/Rpc3_HTH_dom"/>
</dbReference>
<accession>A0AAV7JSL7</accession>
<dbReference type="PANTHER" id="PTHR13097">
    <property type="entry name" value="TRANSCRIPTION INITIATION FACTOR IIE, ALPHA SUBUNIT"/>
    <property type="match status" value="1"/>
</dbReference>
<protein>
    <submittedName>
        <fullName evidence="6">General transcription factor IIE subunit 1</fullName>
    </submittedName>
</protein>
<dbReference type="GO" id="GO:0005673">
    <property type="term" value="C:transcription factor TFIIE complex"/>
    <property type="evidence" value="ECO:0007669"/>
    <property type="project" value="TreeGrafter"/>
</dbReference>
<evidence type="ECO:0000259" key="5">
    <source>
        <dbReference type="PROSITE" id="PS51344"/>
    </source>
</evidence>
<keyword evidence="2" id="KW-0805">Transcription regulation</keyword>
<dbReference type="InterPro" id="IPR013083">
    <property type="entry name" value="Znf_RING/FYVE/PHD"/>
</dbReference>
<evidence type="ECO:0000313" key="7">
    <source>
        <dbReference type="Proteomes" id="UP001165289"/>
    </source>
</evidence>
<comment type="caution">
    <text evidence="6">The sequence shown here is derived from an EMBL/GenBank/DDBJ whole genome shotgun (WGS) entry which is preliminary data.</text>
</comment>
<dbReference type="SMART" id="SM00531">
    <property type="entry name" value="TFIIE"/>
    <property type="match status" value="1"/>
</dbReference>
<dbReference type="GO" id="GO:0006367">
    <property type="term" value="P:transcription initiation at RNA polymerase II promoter"/>
    <property type="evidence" value="ECO:0007669"/>
    <property type="project" value="InterPro"/>
</dbReference>
<dbReference type="Pfam" id="PF02002">
    <property type="entry name" value="TFIIE_alpha"/>
    <property type="match status" value="1"/>
</dbReference>
<evidence type="ECO:0000313" key="6">
    <source>
        <dbReference type="EMBL" id="KAI6651717.1"/>
    </source>
</evidence>